<reference evidence="2 3" key="1">
    <citation type="submission" date="2021-08" db="EMBL/GenBank/DDBJ databases">
        <title>Draft Genome Sequence of Phanerochaete sordida strain YK-624.</title>
        <authorList>
            <person name="Mori T."/>
            <person name="Dohra H."/>
            <person name="Suzuki T."/>
            <person name="Kawagishi H."/>
            <person name="Hirai H."/>
        </authorList>
    </citation>
    <scope>NUCLEOTIDE SEQUENCE [LARGE SCALE GENOMIC DNA]</scope>
    <source>
        <strain evidence="2 3">YK-624</strain>
    </source>
</reference>
<dbReference type="EMBL" id="BPQB01000027">
    <property type="protein sequence ID" value="GJE92537.1"/>
    <property type="molecule type" value="Genomic_DNA"/>
</dbReference>
<accession>A0A9P3GD75</accession>
<name>A0A9P3GD75_9APHY</name>
<sequence length="256" mass="28233">MQWWDEPAAEAHEERYMAGYGDEFEKRCVSAAPECERGISAGHLRVISYDMPGLRLVVRCEVDAYLPAADAATEDKQEGPINQPETSQPKHALASALESLNLSSSHPTPTPGTRTSQVHGLTVVKAGSIVPQSSLTKVKSRSQQSMASLRWYEVYPQLLLAQTMHCMVGVHSRGTFAEVRHFEIDAPEFEEVARSIQPGLRRLRVLLEEIQQAAMACGADAKLSLVCREGRLVLLKRTSAASLLPPDILRRFDAQA</sequence>
<feature type="region of interest" description="Disordered" evidence="1">
    <location>
        <begin position="71"/>
        <end position="91"/>
    </location>
</feature>
<evidence type="ECO:0000256" key="1">
    <source>
        <dbReference type="SAM" id="MobiDB-lite"/>
    </source>
</evidence>
<organism evidence="2 3">
    <name type="scientific">Phanerochaete sordida</name>
    <dbReference type="NCBI Taxonomy" id="48140"/>
    <lineage>
        <taxon>Eukaryota</taxon>
        <taxon>Fungi</taxon>
        <taxon>Dikarya</taxon>
        <taxon>Basidiomycota</taxon>
        <taxon>Agaricomycotina</taxon>
        <taxon>Agaricomycetes</taxon>
        <taxon>Polyporales</taxon>
        <taxon>Phanerochaetaceae</taxon>
        <taxon>Phanerochaete</taxon>
    </lineage>
</organism>
<protein>
    <submittedName>
        <fullName evidence="2">Uncharacterized protein</fullName>
    </submittedName>
</protein>
<dbReference type="AlphaFoldDB" id="A0A9P3GD75"/>
<dbReference type="OrthoDB" id="420564at2759"/>
<dbReference type="Proteomes" id="UP000703269">
    <property type="component" value="Unassembled WGS sequence"/>
</dbReference>
<proteinExistence type="predicted"/>
<comment type="caution">
    <text evidence="2">The sequence shown here is derived from an EMBL/GenBank/DDBJ whole genome shotgun (WGS) entry which is preliminary data.</text>
</comment>
<evidence type="ECO:0000313" key="2">
    <source>
        <dbReference type="EMBL" id="GJE92537.1"/>
    </source>
</evidence>
<dbReference type="PANTHER" id="PTHR35179">
    <property type="entry name" value="PROTEIN CBG02620"/>
    <property type="match status" value="1"/>
</dbReference>
<keyword evidence="3" id="KW-1185">Reference proteome</keyword>
<gene>
    <name evidence="2" type="ORF">PsYK624_086920</name>
</gene>
<evidence type="ECO:0000313" key="3">
    <source>
        <dbReference type="Proteomes" id="UP000703269"/>
    </source>
</evidence>
<dbReference type="PANTHER" id="PTHR35179:SF2">
    <property type="entry name" value="START DOMAIN-CONTAINING PROTEIN"/>
    <property type="match status" value="1"/>
</dbReference>